<evidence type="ECO:0000313" key="2">
    <source>
        <dbReference type="EMBL" id="MCB5199890.1"/>
    </source>
</evidence>
<evidence type="ECO:0000313" key="3">
    <source>
        <dbReference type="Proteomes" id="UP001138961"/>
    </source>
</evidence>
<reference evidence="2" key="1">
    <citation type="submission" date="2021-10" db="EMBL/GenBank/DDBJ databases">
        <title>Loktanella gaetbuli sp. nov., isolated from a tidal flat.</title>
        <authorList>
            <person name="Park S."/>
            <person name="Yoon J.-H."/>
        </authorList>
    </citation>
    <scope>NUCLEOTIDE SEQUENCE</scope>
    <source>
        <strain evidence="2">TSTF-M6</strain>
    </source>
</reference>
<feature type="transmembrane region" description="Helical" evidence="1">
    <location>
        <begin position="48"/>
        <end position="70"/>
    </location>
</feature>
<feature type="transmembrane region" description="Helical" evidence="1">
    <location>
        <begin position="12"/>
        <end position="42"/>
    </location>
</feature>
<dbReference type="Proteomes" id="UP001138961">
    <property type="component" value="Unassembled WGS sequence"/>
</dbReference>
<protein>
    <submittedName>
        <fullName evidence="2">Uncharacterized protein</fullName>
    </submittedName>
</protein>
<proteinExistence type="predicted"/>
<evidence type="ECO:0000256" key="1">
    <source>
        <dbReference type="SAM" id="Phobius"/>
    </source>
</evidence>
<comment type="caution">
    <text evidence="2">The sequence shown here is derived from an EMBL/GenBank/DDBJ whole genome shotgun (WGS) entry which is preliminary data.</text>
</comment>
<organism evidence="2 3">
    <name type="scientific">Loktanella gaetbuli</name>
    <dbReference type="NCBI Taxonomy" id="2881335"/>
    <lineage>
        <taxon>Bacteria</taxon>
        <taxon>Pseudomonadati</taxon>
        <taxon>Pseudomonadota</taxon>
        <taxon>Alphaproteobacteria</taxon>
        <taxon>Rhodobacterales</taxon>
        <taxon>Roseobacteraceae</taxon>
        <taxon>Loktanella</taxon>
    </lineage>
</organism>
<sequence length="72" mass="7593">MIFGSFIRRATFPVILAGPVFIGLPPGAGIAAAGGALVGLALVLPLAIALRVLPLRSLFGWPLMLLRVFLRR</sequence>
<dbReference type="RefSeq" id="WP_226748539.1">
    <property type="nucleotide sequence ID" value="NZ_JAJATZ010000005.1"/>
</dbReference>
<name>A0ABS8BVZ4_9RHOB</name>
<dbReference type="EMBL" id="JAJATZ010000005">
    <property type="protein sequence ID" value="MCB5199890.1"/>
    <property type="molecule type" value="Genomic_DNA"/>
</dbReference>
<keyword evidence="1" id="KW-1133">Transmembrane helix</keyword>
<keyword evidence="1" id="KW-0472">Membrane</keyword>
<keyword evidence="3" id="KW-1185">Reference proteome</keyword>
<accession>A0ABS8BVZ4</accession>
<gene>
    <name evidence="2" type="ORF">LGQ03_11640</name>
</gene>
<keyword evidence="1" id="KW-0812">Transmembrane</keyword>